<dbReference type="PROSITE" id="PS00061">
    <property type="entry name" value="ADH_SHORT"/>
    <property type="match status" value="1"/>
</dbReference>
<dbReference type="InterPro" id="IPR036291">
    <property type="entry name" value="NAD(P)-bd_dom_sf"/>
</dbReference>
<comment type="similarity">
    <text evidence="1 3">Belongs to the short-chain dehydrogenases/reductases (SDR) family.</text>
</comment>
<keyword evidence="5" id="KW-1185">Reference proteome</keyword>
<accession>A0A3N0ERK6</accession>
<organism evidence="4 5">
    <name type="scientific">Sinomicrobium pectinilyticum</name>
    <dbReference type="NCBI Taxonomy" id="1084421"/>
    <lineage>
        <taxon>Bacteria</taxon>
        <taxon>Pseudomonadati</taxon>
        <taxon>Bacteroidota</taxon>
        <taxon>Flavobacteriia</taxon>
        <taxon>Flavobacteriales</taxon>
        <taxon>Flavobacteriaceae</taxon>
        <taxon>Sinomicrobium</taxon>
    </lineage>
</organism>
<dbReference type="PRINTS" id="PR00080">
    <property type="entry name" value="SDRFAMILY"/>
</dbReference>
<evidence type="ECO:0000256" key="3">
    <source>
        <dbReference type="RuleBase" id="RU000363"/>
    </source>
</evidence>
<dbReference type="GO" id="GO:0016020">
    <property type="term" value="C:membrane"/>
    <property type="evidence" value="ECO:0007669"/>
    <property type="project" value="TreeGrafter"/>
</dbReference>
<evidence type="ECO:0000313" key="4">
    <source>
        <dbReference type="EMBL" id="RNL90391.1"/>
    </source>
</evidence>
<sequence>MAITTNTILITGGSSGLGLEMAKRFSQLGNKVIICSRSAVKLSAARQQFPDLITYPCDISQPKDCGLLKKWLEQNYPETNILINNAGIVHKTDFITDGEVVEKAEKELSTNLVAPIRLTKLLLPFLLSNQNARIINITSGLVYVSRADYPFYNATKAALHSFTQVLRHQLREKPVQVVEVFFPAVDTPWHKGNPPKIAIPPEKAVAEMLKGLDQGKEEIRVGGAKLLYRLSRIAPKFAFKKLNNLVQNETTTEK</sequence>
<reference evidence="4 5" key="1">
    <citation type="submission" date="2018-10" db="EMBL/GenBank/DDBJ databases">
        <title>Sinomicrobium pectinilyticum sp. nov., a pectinase-producing bacterium isolated from alkaline and saline soil, and emended description of the genus Sinomicrobium.</title>
        <authorList>
            <person name="Cheng B."/>
            <person name="Li C."/>
            <person name="Lai Q."/>
            <person name="Du M."/>
            <person name="Shao Z."/>
            <person name="Xu P."/>
            <person name="Yang C."/>
        </authorList>
    </citation>
    <scope>NUCLEOTIDE SEQUENCE [LARGE SCALE GENOMIC DNA]</scope>
    <source>
        <strain evidence="4 5">5DNS001</strain>
    </source>
</reference>
<dbReference type="Pfam" id="PF00106">
    <property type="entry name" value="adh_short"/>
    <property type="match status" value="1"/>
</dbReference>
<dbReference type="Gene3D" id="3.40.50.720">
    <property type="entry name" value="NAD(P)-binding Rossmann-like Domain"/>
    <property type="match status" value="1"/>
</dbReference>
<keyword evidence="2" id="KW-0560">Oxidoreductase</keyword>
<comment type="caution">
    <text evidence="4">The sequence shown here is derived from an EMBL/GenBank/DDBJ whole genome shotgun (WGS) entry which is preliminary data.</text>
</comment>
<evidence type="ECO:0000256" key="2">
    <source>
        <dbReference type="ARBA" id="ARBA00023002"/>
    </source>
</evidence>
<dbReference type="AlphaFoldDB" id="A0A3N0ERK6"/>
<dbReference type="RefSeq" id="WP_123215183.1">
    <property type="nucleotide sequence ID" value="NZ_RJTM01000030.1"/>
</dbReference>
<dbReference type="PANTHER" id="PTHR44196">
    <property type="entry name" value="DEHYDROGENASE/REDUCTASE SDR FAMILY MEMBER 7B"/>
    <property type="match status" value="1"/>
</dbReference>
<dbReference type="OrthoDB" id="9810734at2"/>
<dbReference type="PRINTS" id="PR00081">
    <property type="entry name" value="GDHRDH"/>
</dbReference>
<proteinExistence type="inferred from homology"/>
<gene>
    <name evidence="4" type="ORF">ED312_06385</name>
</gene>
<dbReference type="SUPFAM" id="SSF51735">
    <property type="entry name" value="NAD(P)-binding Rossmann-fold domains"/>
    <property type="match status" value="1"/>
</dbReference>
<dbReference type="GO" id="GO:0016491">
    <property type="term" value="F:oxidoreductase activity"/>
    <property type="evidence" value="ECO:0007669"/>
    <property type="project" value="UniProtKB-KW"/>
</dbReference>
<evidence type="ECO:0000313" key="5">
    <source>
        <dbReference type="Proteomes" id="UP000267469"/>
    </source>
</evidence>
<dbReference type="Proteomes" id="UP000267469">
    <property type="component" value="Unassembled WGS sequence"/>
</dbReference>
<evidence type="ECO:0000256" key="1">
    <source>
        <dbReference type="ARBA" id="ARBA00006484"/>
    </source>
</evidence>
<dbReference type="PANTHER" id="PTHR44196:SF1">
    <property type="entry name" value="DEHYDROGENASE_REDUCTASE SDR FAMILY MEMBER 7B"/>
    <property type="match status" value="1"/>
</dbReference>
<dbReference type="InterPro" id="IPR020904">
    <property type="entry name" value="Sc_DH/Rdtase_CS"/>
</dbReference>
<dbReference type="EMBL" id="RJTM01000030">
    <property type="protein sequence ID" value="RNL90391.1"/>
    <property type="molecule type" value="Genomic_DNA"/>
</dbReference>
<name>A0A3N0ERK6_SINP1</name>
<dbReference type="InterPro" id="IPR002347">
    <property type="entry name" value="SDR_fam"/>
</dbReference>
<protein>
    <submittedName>
        <fullName evidence="4">SDR family NAD(P)-dependent oxidoreductase</fullName>
    </submittedName>
</protein>